<dbReference type="Pfam" id="PF13489">
    <property type="entry name" value="Methyltransf_23"/>
    <property type="match status" value="1"/>
</dbReference>
<dbReference type="AlphaFoldDB" id="A0A1G2QJJ8"/>
<reference evidence="1 2" key="1">
    <citation type="journal article" date="2016" name="Nat. Commun.">
        <title>Thousands of microbial genomes shed light on interconnected biogeochemical processes in an aquifer system.</title>
        <authorList>
            <person name="Anantharaman K."/>
            <person name="Brown C.T."/>
            <person name="Hug L.A."/>
            <person name="Sharon I."/>
            <person name="Castelle C.J."/>
            <person name="Probst A.J."/>
            <person name="Thomas B.C."/>
            <person name="Singh A."/>
            <person name="Wilkins M.J."/>
            <person name="Karaoz U."/>
            <person name="Brodie E.L."/>
            <person name="Williams K.H."/>
            <person name="Hubbard S.S."/>
            <person name="Banfield J.F."/>
        </authorList>
    </citation>
    <scope>NUCLEOTIDE SEQUENCE [LARGE SCALE GENOMIC DNA]</scope>
</reference>
<dbReference type="InterPro" id="IPR029063">
    <property type="entry name" value="SAM-dependent_MTases_sf"/>
</dbReference>
<dbReference type="CDD" id="cd02440">
    <property type="entry name" value="AdoMet_MTases"/>
    <property type="match status" value="1"/>
</dbReference>
<dbReference type="STRING" id="1802440.A2569_00950"/>
<proteinExistence type="predicted"/>
<dbReference type="SUPFAM" id="SSF53335">
    <property type="entry name" value="S-adenosyl-L-methionine-dependent methyltransferases"/>
    <property type="match status" value="1"/>
</dbReference>
<protein>
    <recommendedName>
        <fullName evidence="3">Methyltransferase type 11 domain-containing protein</fullName>
    </recommendedName>
</protein>
<organism evidence="1 2">
    <name type="scientific">Candidatus Vogelbacteria bacterium RIFOXYD1_FULL_51_18</name>
    <dbReference type="NCBI Taxonomy" id="1802440"/>
    <lineage>
        <taxon>Bacteria</taxon>
        <taxon>Candidatus Vogeliibacteriota</taxon>
    </lineage>
</organism>
<dbReference type="PANTHER" id="PTHR43861:SF6">
    <property type="entry name" value="METHYLTRANSFERASE TYPE 11"/>
    <property type="match status" value="1"/>
</dbReference>
<accession>A0A1G2QJJ8</accession>
<gene>
    <name evidence="1" type="ORF">A2569_00950</name>
</gene>
<dbReference type="EMBL" id="MHTL01000011">
    <property type="protein sequence ID" value="OHA60628.1"/>
    <property type="molecule type" value="Genomic_DNA"/>
</dbReference>
<dbReference type="Gene3D" id="3.40.50.150">
    <property type="entry name" value="Vaccinia Virus protein VP39"/>
    <property type="match status" value="1"/>
</dbReference>
<comment type="caution">
    <text evidence="1">The sequence shown here is derived from an EMBL/GenBank/DDBJ whole genome shotgun (WGS) entry which is preliminary data.</text>
</comment>
<sequence length="284" mass="32820">MCELGILNGKDTEQELKKFYAQEYRKKRTLTSYAEPERLFNIYSKFQSDRLRLLKPYFSKKKRLLEVGCSAGMFLFHAKKHVKEVVGIDYDESSAHYAAKKCGCTVYTTEISKTPLTKHSFDSIVAFQTLEHVRDPEAFITELTEYLAPGGVIAIEVPNLYDVLAHVYDLPHHWKFFYHRAHLWYFTQKSLESLMKKCGVRGKTHHIQDYNVMNHIHWVLRDEPQSTGVPGLSAPVFPFKQGAPTKTQRALSHFITTADAEYKKLLADHHITSNILFIGKKKHV</sequence>
<dbReference type="Proteomes" id="UP000177090">
    <property type="component" value="Unassembled WGS sequence"/>
</dbReference>
<name>A0A1G2QJJ8_9BACT</name>
<evidence type="ECO:0008006" key="3">
    <source>
        <dbReference type="Google" id="ProtNLM"/>
    </source>
</evidence>
<dbReference type="PANTHER" id="PTHR43861">
    <property type="entry name" value="TRANS-ACONITATE 2-METHYLTRANSFERASE-RELATED"/>
    <property type="match status" value="1"/>
</dbReference>
<evidence type="ECO:0000313" key="1">
    <source>
        <dbReference type="EMBL" id="OHA60628.1"/>
    </source>
</evidence>
<evidence type="ECO:0000313" key="2">
    <source>
        <dbReference type="Proteomes" id="UP000177090"/>
    </source>
</evidence>